<evidence type="ECO:0000313" key="5">
    <source>
        <dbReference type="EMBL" id="RLC36919.1"/>
    </source>
</evidence>
<evidence type="ECO:0000256" key="4">
    <source>
        <dbReference type="ARBA" id="ARBA00023002"/>
    </source>
</evidence>
<dbReference type="SUPFAM" id="SSF51395">
    <property type="entry name" value="FMN-linked oxidoreductases"/>
    <property type="match status" value="1"/>
</dbReference>
<gene>
    <name evidence="5" type="ORF">DRH29_03510</name>
</gene>
<dbReference type="GO" id="GO:0016491">
    <property type="term" value="F:oxidoreductase activity"/>
    <property type="evidence" value="ECO:0007669"/>
    <property type="project" value="UniProtKB-KW"/>
</dbReference>
<keyword evidence="3" id="KW-0288">FMN</keyword>
<keyword evidence="2" id="KW-0285">Flavoprotein</keyword>
<accession>A0A420ZCG6</accession>
<evidence type="ECO:0000256" key="1">
    <source>
        <dbReference type="ARBA" id="ARBA00001917"/>
    </source>
</evidence>
<dbReference type="PANTHER" id="PTHR42917:SF2">
    <property type="entry name" value="2,4-DIENOYL-COA REDUCTASE [(2E)-ENOYL-COA-PRODUCING]"/>
    <property type="match status" value="1"/>
</dbReference>
<organism evidence="5 6">
    <name type="scientific">candidate division Kazan bacterium</name>
    <dbReference type="NCBI Taxonomy" id="2202143"/>
    <lineage>
        <taxon>Bacteria</taxon>
        <taxon>Bacteria division Kazan-3B-28</taxon>
    </lineage>
</organism>
<dbReference type="InterPro" id="IPR051793">
    <property type="entry name" value="NADH:flavin_oxidoreductase"/>
</dbReference>
<evidence type="ECO:0000256" key="3">
    <source>
        <dbReference type="ARBA" id="ARBA00022643"/>
    </source>
</evidence>
<sequence>MLEDEGVTALHVASGSVCDSPPWYFQHMRLPAGRNLKWAAGIKNKVSVPVVVAGRMGDPIEIRRALNGGFVDAVVLGRPLIADPDLPKKMRGKQDEDIIQCGACLQSCLVKVKSGGGLSCIIDPEAAASRS</sequence>
<comment type="caution">
    <text evidence="5">The sequence shown here is derived from an EMBL/GenBank/DDBJ whole genome shotgun (WGS) entry which is preliminary data.</text>
</comment>
<dbReference type="Proteomes" id="UP000281261">
    <property type="component" value="Unassembled WGS sequence"/>
</dbReference>
<dbReference type="InterPro" id="IPR013785">
    <property type="entry name" value="Aldolase_TIM"/>
</dbReference>
<dbReference type="PANTHER" id="PTHR42917">
    <property type="entry name" value="2,4-DIENOYL-COA REDUCTASE"/>
    <property type="match status" value="1"/>
</dbReference>
<keyword evidence="4" id="KW-0560">Oxidoreductase</keyword>
<dbReference type="EMBL" id="QMNG01000021">
    <property type="protein sequence ID" value="RLC36919.1"/>
    <property type="molecule type" value="Genomic_DNA"/>
</dbReference>
<proteinExistence type="predicted"/>
<name>A0A420ZCG6_UNCK3</name>
<evidence type="ECO:0000256" key="2">
    <source>
        <dbReference type="ARBA" id="ARBA00022630"/>
    </source>
</evidence>
<dbReference type="AlphaFoldDB" id="A0A420ZCG6"/>
<reference evidence="5 6" key="1">
    <citation type="submission" date="2018-06" db="EMBL/GenBank/DDBJ databases">
        <title>Extensive metabolic versatility and redundancy in microbially diverse, dynamic hydrothermal sediments.</title>
        <authorList>
            <person name="Dombrowski N."/>
            <person name="Teske A."/>
            <person name="Baker B.J."/>
        </authorList>
    </citation>
    <scope>NUCLEOTIDE SEQUENCE [LARGE SCALE GENOMIC DNA]</scope>
    <source>
        <strain evidence="5">B79_G16</strain>
    </source>
</reference>
<dbReference type="Gene3D" id="3.20.20.70">
    <property type="entry name" value="Aldolase class I"/>
    <property type="match status" value="1"/>
</dbReference>
<evidence type="ECO:0000313" key="6">
    <source>
        <dbReference type="Proteomes" id="UP000281261"/>
    </source>
</evidence>
<protein>
    <submittedName>
        <fullName evidence="5">Uncharacterized protein</fullName>
    </submittedName>
</protein>
<comment type="cofactor">
    <cofactor evidence="1">
        <name>FMN</name>
        <dbReference type="ChEBI" id="CHEBI:58210"/>
    </cofactor>
</comment>